<feature type="compositionally biased region" description="Pro residues" evidence="1">
    <location>
        <begin position="222"/>
        <end position="235"/>
    </location>
</feature>
<feature type="region of interest" description="Disordered" evidence="1">
    <location>
        <begin position="75"/>
        <end position="271"/>
    </location>
</feature>
<feature type="compositionally biased region" description="Acidic residues" evidence="1">
    <location>
        <begin position="149"/>
        <end position="159"/>
    </location>
</feature>
<dbReference type="Proteomes" id="UP001465976">
    <property type="component" value="Unassembled WGS sequence"/>
</dbReference>
<gene>
    <name evidence="2" type="ORF">V5O48_018744</name>
</gene>
<feature type="compositionally biased region" description="Polar residues" evidence="1">
    <location>
        <begin position="128"/>
        <end position="138"/>
    </location>
</feature>
<feature type="compositionally biased region" description="Low complexity" evidence="1">
    <location>
        <begin position="294"/>
        <end position="304"/>
    </location>
</feature>
<keyword evidence="3" id="KW-1185">Reference proteome</keyword>
<dbReference type="EMBL" id="JBAHYK010003652">
    <property type="protein sequence ID" value="KAL0563327.1"/>
    <property type="molecule type" value="Genomic_DNA"/>
</dbReference>
<proteinExistence type="predicted"/>
<evidence type="ECO:0000256" key="1">
    <source>
        <dbReference type="SAM" id="MobiDB-lite"/>
    </source>
</evidence>
<organism evidence="2 3">
    <name type="scientific">Marasmius crinis-equi</name>
    <dbReference type="NCBI Taxonomy" id="585013"/>
    <lineage>
        <taxon>Eukaryota</taxon>
        <taxon>Fungi</taxon>
        <taxon>Dikarya</taxon>
        <taxon>Basidiomycota</taxon>
        <taxon>Agaricomycotina</taxon>
        <taxon>Agaricomycetes</taxon>
        <taxon>Agaricomycetidae</taxon>
        <taxon>Agaricales</taxon>
        <taxon>Marasmiineae</taxon>
        <taxon>Marasmiaceae</taxon>
        <taxon>Marasmius</taxon>
    </lineage>
</organism>
<accession>A0ABR3EKA4</accession>
<feature type="compositionally biased region" description="Low complexity" evidence="1">
    <location>
        <begin position="112"/>
        <end position="127"/>
    </location>
</feature>
<feature type="region of interest" description="Disordered" evidence="1">
    <location>
        <begin position="294"/>
        <end position="327"/>
    </location>
</feature>
<protein>
    <submittedName>
        <fullName evidence="2">Uncharacterized protein</fullName>
    </submittedName>
</protein>
<comment type="caution">
    <text evidence="2">The sequence shown here is derived from an EMBL/GenBank/DDBJ whole genome shotgun (WGS) entry which is preliminary data.</text>
</comment>
<sequence>DFLRVVGRDPQLVCAVIANDSAEELTDEHYKILSSIFDWPTQPSFKNCTLHEDANGNFILYDEFHRVVARTGGYPGTAPDTLDGQPMDIDNQQADRMPTPDLADLLGSPERFPSADPAPATPPTSFSNYSINVPSQPLASVHNGASSSDDSESSDEEDTPIVPPPSRMRKTHRVQSPSSSSSDDDSDDSSDSEYLGITEVRIAGPSQRSLLAPKKRKSTPLSPTPPVRDPSPSPSPSDANEIRKIHHIAAKARNNPKSIADLSRPKSKDQAAMTAKLDYYKATFARQQAKLLANASASTGSSTTWRRQHRHRKPAITQSNGTRSSTA</sequence>
<feature type="compositionally biased region" description="Acidic residues" evidence="1">
    <location>
        <begin position="182"/>
        <end position="191"/>
    </location>
</feature>
<reference evidence="2 3" key="1">
    <citation type="submission" date="2024-02" db="EMBL/GenBank/DDBJ databases">
        <title>A draft genome for the cacao thread blight pathogen Marasmius crinis-equi.</title>
        <authorList>
            <person name="Cohen S.P."/>
            <person name="Baruah I.K."/>
            <person name="Amoako-Attah I."/>
            <person name="Bukari Y."/>
            <person name="Meinhardt L.W."/>
            <person name="Bailey B.A."/>
        </authorList>
    </citation>
    <scope>NUCLEOTIDE SEQUENCE [LARGE SCALE GENOMIC DNA]</scope>
    <source>
        <strain evidence="2 3">GH-76</strain>
    </source>
</reference>
<feature type="compositionally biased region" description="Polar residues" evidence="1">
    <location>
        <begin position="316"/>
        <end position="327"/>
    </location>
</feature>
<evidence type="ECO:0000313" key="2">
    <source>
        <dbReference type="EMBL" id="KAL0563327.1"/>
    </source>
</evidence>
<name>A0ABR3EKA4_9AGAR</name>
<feature type="non-terminal residue" evidence="2">
    <location>
        <position position="1"/>
    </location>
</feature>
<evidence type="ECO:0000313" key="3">
    <source>
        <dbReference type="Proteomes" id="UP001465976"/>
    </source>
</evidence>